<reference evidence="1 2" key="1">
    <citation type="submission" date="2024-02" db="EMBL/GenBank/DDBJ databases">
        <title>High-quality chromosome-scale genome assembly of Pensacola bahiagrass (Paspalum notatum Flugge var. saurae).</title>
        <authorList>
            <person name="Vega J.M."/>
            <person name="Podio M."/>
            <person name="Orjuela J."/>
            <person name="Siena L.A."/>
            <person name="Pessino S.C."/>
            <person name="Combes M.C."/>
            <person name="Mariac C."/>
            <person name="Albertini E."/>
            <person name="Pupilli F."/>
            <person name="Ortiz J.P.A."/>
            <person name="Leblanc O."/>
        </authorList>
    </citation>
    <scope>NUCLEOTIDE SEQUENCE [LARGE SCALE GENOMIC DNA]</scope>
    <source>
        <strain evidence="1">R1</strain>
        <tissue evidence="1">Leaf</tissue>
    </source>
</reference>
<evidence type="ECO:0000313" key="1">
    <source>
        <dbReference type="EMBL" id="WVZ57934.1"/>
    </source>
</evidence>
<name>A0AAQ3SP74_PASNO</name>
<evidence type="ECO:0000313" key="2">
    <source>
        <dbReference type="Proteomes" id="UP001341281"/>
    </source>
</evidence>
<dbReference type="EMBL" id="CP144746">
    <property type="protein sequence ID" value="WVZ57934.1"/>
    <property type="molecule type" value="Genomic_DNA"/>
</dbReference>
<organism evidence="1 2">
    <name type="scientific">Paspalum notatum var. saurae</name>
    <dbReference type="NCBI Taxonomy" id="547442"/>
    <lineage>
        <taxon>Eukaryota</taxon>
        <taxon>Viridiplantae</taxon>
        <taxon>Streptophyta</taxon>
        <taxon>Embryophyta</taxon>
        <taxon>Tracheophyta</taxon>
        <taxon>Spermatophyta</taxon>
        <taxon>Magnoliopsida</taxon>
        <taxon>Liliopsida</taxon>
        <taxon>Poales</taxon>
        <taxon>Poaceae</taxon>
        <taxon>PACMAD clade</taxon>
        <taxon>Panicoideae</taxon>
        <taxon>Andropogonodae</taxon>
        <taxon>Paspaleae</taxon>
        <taxon>Paspalinae</taxon>
        <taxon>Paspalum</taxon>
    </lineage>
</organism>
<sequence>MAPLSPCPSMAPLLLPPGAPVLPPAPSPHGCSLPCASSRGSSSSAALLTDPASPLPHRVPSPCLSSLRAATRAAAADCWPVLPPWPGVLLLPASLPHQAAPQPLEQFSLTQDEQQALLPSCFSNRTTAPKVNLGGSFDMEKARNMKLILSAFEQVSGVKINFRKSELFFFGAAQVTAERYTEIFGCKSGDLFSNKLFRHSNTL</sequence>
<keyword evidence="2" id="KW-1185">Reference proteome</keyword>
<dbReference type="Proteomes" id="UP001341281">
    <property type="component" value="Chromosome 02"/>
</dbReference>
<gene>
    <name evidence="1" type="ORF">U9M48_008262</name>
</gene>
<protein>
    <submittedName>
        <fullName evidence="1">Uncharacterized protein</fullName>
    </submittedName>
</protein>
<accession>A0AAQ3SP74</accession>
<dbReference type="AlphaFoldDB" id="A0AAQ3SP74"/>
<proteinExistence type="predicted"/>